<comment type="subcellular location">
    <subcellularLocation>
        <location evidence="7">Cytoplasm</location>
    </subcellularLocation>
</comment>
<comment type="catalytic activity">
    <reaction evidence="7">
        <text>shikimate + ATP = 3-phosphoshikimate + ADP + H(+)</text>
        <dbReference type="Rhea" id="RHEA:13121"/>
        <dbReference type="ChEBI" id="CHEBI:15378"/>
        <dbReference type="ChEBI" id="CHEBI:30616"/>
        <dbReference type="ChEBI" id="CHEBI:36208"/>
        <dbReference type="ChEBI" id="CHEBI:145989"/>
        <dbReference type="ChEBI" id="CHEBI:456216"/>
        <dbReference type="EC" id="2.7.1.71"/>
    </reaction>
</comment>
<feature type="binding site" evidence="7">
    <location>
        <position position="104"/>
    </location>
    <ligand>
        <name>substrate</name>
    </ligand>
</feature>
<feature type="binding site" evidence="7">
    <location>
        <position position="49"/>
    </location>
    <ligand>
        <name>substrate</name>
    </ligand>
</feature>
<proteinExistence type="inferred from homology"/>
<feature type="binding site" evidence="7">
    <location>
        <position position="168"/>
    </location>
    <ligand>
        <name>substrate</name>
    </ligand>
</feature>
<keyword evidence="1 7" id="KW-0028">Amino-acid biosynthesis</keyword>
<keyword evidence="6 7" id="KW-0057">Aromatic amino acid biosynthesis</keyword>
<evidence type="ECO:0000256" key="7">
    <source>
        <dbReference type="HAMAP-Rule" id="MF_00109"/>
    </source>
</evidence>
<dbReference type="GO" id="GO:0008652">
    <property type="term" value="P:amino acid biosynthetic process"/>
    <property type="evidence" value="ECO:0007669"/>
    <property type="project" value="UniProtKB-KW"/>
</dbReference>
<feature type="binding site" evidence="7">
    <location>
        <begin position="27"/>
        <end position="32"/>
    </location>
    <ligand>
        <name>ATP</name>
        <dbReference type="ChEBI" id="CHEBI:30616"/>
    </ligand>
</feature>
<dbReference type="Gene3D" id="3.40.50.300">
    <property type="entry name" value="P-loop containing nucleotide triphosphate hydrolases"/>
    <property type="match status" value="1"/>
</dbReference>
<comment type="function">
    <text evidence="7">Catalyzes the specific phosphorylation of the 3-hydroxyl group of shikimic acid using ATP as a cosubstrate.</text>
</comment>
<evidence type="ECO:0000256" key="3">
    <source>
        <dbReference type="ARBA" id="ARBA00022741"/>
    </source>
</evidence>
<keyword evidence="5 7" id="KW-0067">ATP-binding</keyword>
<evidence type="ECO:0000256" key="4">
    <source>
        <dbReference type="ARBA" id="ARBA00022777"/>
    </source>
</evidence>
<evidence type="ECO:0000256" key="2">
    <source>
        <dbReference type="ARBA" id="ARBA00022679"/>
    </source>
</evidence>
<dbReference type="PANTHER" id="PTHR21087:SF16">
    <property type="entry name" value="SHIKIMATE KINASE 1, CHLOROPLASTIC"/>
    <property type="match status" value="1"/>
</dbReference>
<dbReference type="InterPro" id="IPR000623">
    <property type="entry name" value="Shikimate_kinase/TSH1"/>
</dbReference>
<keyword evidence="3 7" id="KW-0547">Nucleotide-binding</keyword>
<dbReference type="GO" id="GO:0005829">
    <property type="term" value="C:cytosol"/>
    <property type="evidence" value="ECO:0007669"/>
    <property type="project" value="TreeGrafter"/>
</dbReference>
<keyword evidence="7" id="KW-0460">Magnesium</keyword>
<evidence type="ECO:0000256" key="5">
    <source>
        <dbReference type="ARBA" id="ARBA00022840"/>
    </source>
</evidence>
<accession>A0A9D9IGF8</accession>
<dbReference type="CDD" id="cd00464">
    <property type="entry name" value="SK"/>
    <property type="match status" value="1"/>
</dbReference>
<keyword evidence="4 7" id="KW-0418">Kinase</keyword>
<dbReference type="Pfam" id="PF01202">
    <property type="entry name" value="SKI"/>
    <property type="match status" value="1"/>
</dbReference>
<evidence type="ECO:0000256" key="1">
    <source>
        <dbReference type="ARBA" id="ARBA00022605"/>
    </source>
</evidence>
<reference evidence="8" key="1">
    <citation type="submission" date="2020-10" db="EMBL/GenBank/DDBJ databases">
        <authorList>
            <person name="Gilroy R."/>
        </authorList>
    </citation>
    <scope>NUCLEOTIDE SEQUENCE</scope>
    <source>
        <strain evidence="8">B2-22910</strain>
    </source>
</reference>
<comment type="caution">
    <text evidence="7">Lacks conserved residue(s) required for the propagation of feature annotation.</text>
</comment>
<feature type="binding site" evidence="7">
    <location>
        <position position="73"/>
    </location>
    <ligand>
        <name>substrate</name>
    </ligand>
</feature>
<dbReference type="InterPro" id="IPR031322">
    <property type="entry name" value="Shikimate/glucono_kinase"/>
</dbReference>
<keyword evidence="7" id="KW-0963">Cytoplasm</keyword>
<protein>
    <recommendedName>
        <fullName evidence="7">Shikimate kinase</fullName>
        <shortName evidence="7">SK</shortName>
        <ecNumber evidence="7">2.7.1.71</ecNumber>
    </recommendedName>
</protein>
<dbReference type="EC" id="2.7.1.71" evidence="7"/>
<dbReference type="GO" id="GO:0005524">
    <property type="term" value="F:ATP binding"/>
    <property type="evidence" value="ECO:0007669"/>
    <property type="project" value="UniProtKB-UniRule"/>
</dbReference>
<comment type="subunit">
    <text evidence="7">Monomer.</text>
</comment>
<feature type="binding site" evidence="7">
    <location>
        <position position="143"/>
    </location>
    <ligand>
        <name>ATP</name>
        <dbReference type="ChEBI" id="CHEBI:30616"/>
    </ligand>
</feature>
<keyword evidence="7" id="KW-0479">Metal-binding</keyword>
<dbReference type="GO" id="GO:0009073">
    <property type="term" value="P:aromatic amino acid family biosynthetic process"/>
    <property type="evidence" value="ECO:0007669"/>
    <property type="project" value="UniProtKB-KW"/>
</dbReference>
<comment type="pathway">
    <text evidence="7">Metabolic intermediate biosynthesis; chorismate biosynthesis; chorismate from D-erythrose 4-phosphate and phosphoenolpyruvate: step 5/7.</text>
</comment>
<dbReference type="GO" id="GO:0009423">
    <property type="term" value="P:chorismate biosynthetic process"/>
    <property type="evidence" value="ECO:0007669"/>
    <property type="project" value="UniProtKB-UniRule"/>
</dbReference>
<feature type="binding site" evidence="7">
    <location>
        <position position="31"/>
    </location>
    <ligand>
        <name>Mg(2+)</name>
        <dbReference type="ChEBI" id="CHEBI:18420"/>
    </ligand>
</feature>
<dbReference type="HAMAP" id="MF_00109">
    <property type="entry name" value="Shikimate_kinase"/>
    <property type="match status" value="1"/>
</dbReference>
<dbReference type="GO" id="GO:0000287">
    <property type="term" value="F:magnesium ion binding"/>
    <property type="evidence" value="ECO:0007669"/>
    <property type="project" value="UniProtKB-UniRule"/>
</dbReference>
<dbReference type="PANTHER" id="PTHR21087">
    <property type="entry name" value="SHIKIMATE KINASE"/>
    <property type="match status" value="1"/>
</dbReference>
<evidence type="ECO:0000313" key="9">
    <source>
        <dbReference type="Proteomes" id="UP000823603"/>
    </source>
</evidence>
<evidence type="ECO:0000313" key="8">
    <source>
        <dbReference type="EMBL" id="MBO8471298.1"/>
    </source>
</evidence>
<dbReference type="EMBL" id="JADIMB010000085">
    <property type="protein sequence ID" value="MBO8471298.1"/>
    <property type="molecule type" value="Genomic_DNA"/>
</dbReference>
<dbReference type="AlphaFoldDB" id="A0A9D9IGF8"/>
<name>A0A9D9IGF8_9BACT</name>
<dbReference type="SUPFAM" id="SSF52540">
    <property type="entry name" value="P-loop containing nucleoside triphosphate hydrolases"/>
    <property type="match status" value="1"/>
</dbReference>
<dbReference type="PROSITE" id="PS51257">
    <property type="entry name" value="PROKAR_LIPOPROTEIN"/>
    <property type="match status" value="1"/>
</dbReference>
<keyword evidence="2 7" id="KW-0808">Transferase</keyword>
<reference evidence="8" key="2">
    <citation type="journal article" date="2021" name="PeerJ">
        <title>Extensive microbial diversity within the chicken gut microbiome revealed by metagenomics and culture.</title>
        <authorList>
            <person name="Gilroy R."/>
            <person name="Ravi A."/>
            <person name="Getino M."/>
            <person name="Pursley I."/>
            <person name="Horton D.L."/>
            <person name="Alikhan N.F."/>
            <person name="Baker D."/>
            <person name="Gharbi K."/>
            <person name="Hall N."/>
            <person name="Watson M."/>
            <person name="Adriaenssens E.M."/>
            <person name="Foster-Nyarko E."/>
            <person name="Jarju S."/>
            <person name="Secka A."/>
            <person name="Antonio M."/>
            <person name="Oren A."/>
            <person name="Chaudhuri R.R."/>
            <person name="La Ragione R."/>
            <person name="Hildebrand F."/>
            <person name="Pallen M.J."/>
        </authorList>
    </citation>
    <scope>NUCLEOTIDE SEQUENCE</scope>
    <source>
        <strain evidence="8">B2-22910</strain>
    </source>
</reference>
<dbReference type="GO" id="GO:0004765">
    <property type="term" value="F:shikimate kinase activity"/>
    <property type="evidence" value="ECO:0007669"/>
    <property type="project" value="UniProtKB-UniRule"/>
</dbReference>
<dbReference type="Proteomes" id="UP000823603">
    <property type="component" value="Unassembled WGS sequence"/>
</dbReference>
<organism evidence="8 9">
    <name type="scientific">Candidatus Cryptobacteroides faecavium</name>
    <dbReference type="NCBI Taxonomy" id="2840762"/>
    <lineage>
        <taxon>Bacteria</taxon>
        <taxon>Pseudomonadati</taxon>
        <taxon>Bacteroidota</taxon>
        <taxon>Bacteroidia</taxon>
        <taxon>Bacteroidales</taxon>
        <taxon>Candidatus Cryptobacteroides</taxon>
    </lineage>
</organism>
<dbReference type="PRINTS" id="PR01100">
    <property type="entry name" value="SHIKIMTKNASE"/>
</dbReference>
<comment type="cofactor">
    <cofactor evidence="7">
        <name>Mg(2+)</name>
        <dbReference type="ChEBI" id="CHEBI:18420"/>
    </cofactor>
    <text evidence="7">Binds 1 Mg(2+) ion per subunit.</text>
</comment>
<sequence>MKKQTSSSACSDSGMGTMTISLTGFMGCGKSSTGRELAVLLGCPFVDLDSAIEEKTGRSIPEIFRESGESCFRKIEHDTLLEILSSPEYAGGEDTGIKVISLGGGTLMTPECARLVKERTLCFYLRAATETLVGNLENDFTGRPMLDTGGLSGVSGLKRRIEELMASRAGVYESTASRIIDIEGKSFSDIAREIASLIKVF</sequence>
<comment type="caution">
    <text evidence="8">The sequence shown here is derived from an EMBL/GenBank/DDBJ whole genome shotgun (WGS) entry which is preliminary data.</text>
</comment>
<evidence type="ECO:0000256" key="6">
    <source>
        <dbReference type="ARBA" id="ARBA00023141"/>
    </source>
</evidence>
<dbReference type="InterPro" id="IPR027417">
    <property type="entry name" value="P-loop_NTPase"/>
</dbReference>
<gene>
    <name evidence="7" type="primary">aroK</name>
    <name evidence="8" type="ORF">IAB82_05830</name>
</gene>
<comment type="similarity">
    <text evidence="7">Belongs to the shikimate kinase family.</text>
</comment>